<dbReference type="PANTHER" id="PTHR31071">
    <property type="entry name" value="GB|AAF24581.1"/>
    <property type="match status" value="1"/>
</dbReference>
<accession>A0AAV8UH47</accession>
<feature type="region of interest" description="Disordered" evidence="2">
    <location>
        <begin position="456"/>
        <end position="542"/>
    </location>
</feature>
<feature type="compositionally biased region" description="Polar residues" evidence="2">
    <location>
        <begin position="518"/>
        <end position="534"/>
    </location>
</feature>
<evidence type="ECO:0000313" key="3">
    <source>
        <dbReference type="EMBL" id="KAJ8900627.1"/>
    </source>
</evidence>
<dbReference type="Proteomes" id="UP001159364">
    <property type="component" value="Linkage Group LG08"/>
</dbReference>
<evidence type="ECO:0000313" key="4">
    <source>
        <dbReference type="Proteomes" id="UP001159364"/>
    </source>
</evidence>
<name>A0AAV8UH47_9ROSI</name>
<proteinExistence type="predicted"/>
<dbReference type="InterPro" id="IPR043424">
    <property type="entry name" value="BLT-like"/>
</dbReference>
<protein>
    <recommendedName>
        <fullName evidence="5">Intracellular protein transporter USO1-like protein</fullName>
    </recommendedName>
</protein>
<evidence type="ECO:0000256" key="1">
    <source>
        <dbReference type="SAM" id="Coils"/>
    </source>
</evidence>
<organism evidence="3 4">
    <name type="scientific">Erythroxylum novogranatense</name>
    <dbReference type="NCBI Taxonomy" id="1862640"/>
    <lineage>
        <taxon>Eukaryota</taxon>
        <taxon>Viridiplantae</taxon>
        <taxon>Streptophyta</taxon>
        <taxon>Embryophyta</taxon>
        <taxon>Tracheophyta</taxon>
        <taxon>Spermatophyta</taxon>
        <taxon>Magnoliopsida</taxon>
        <taxon>eudicotyledons</taxon>
        <taxon>Gunneridae</taxon>
        <taxon>Pentapetalae</taxon>
        <taxon>rosids</taxon>
        <taxon>fabids</taxon>
        <taxon>Malpighiales</taxon>
        <taxon>Erythroxylaceae</taxon>
        <taxon>Erythroxylum</taxon>
    </lineage>
</organism>
<feature type="compositionally biased region" description="Polar residues" evidence="2">
    <location>
        <begin position="492"/>
        <end position="505"/>
    </location>
</feature>
<feature type="region of interest" description="Disordered" evidence="2">
    <location>
        <begin position="35"/>
        <end position="67"/>
    </location>
</feature>
<evidence type="ECO:0000256" key="2">
    <source>
        <dbReference type="SAM" id="MobiDB-lite"/>
    </source>
</evidence>
<evidence type="ECO:0008006" key="5">
    <source>
        <dbReference type="Google" id="ProtNLM"/>
    </source>
</evidence>
<dbReference type="AlphaFoldDB" id="A0AAV8UH47"/>
<keyword evidence="4" id="KW-1185">Reference proteome</keyword>
<comment type="caution">
    <text evidence="3">The sequence shown here is derived from an EMBL/GenBank/DDBJ whole genome shotgun (WGS) entry which is preliminary data.</text>
</comment>
<feature type="compositionally biased region" description="Basic and acidic residues" evidence="2">
    <location>
        <begin position="467"/>
        <end position="481"/>
    </location>
</feature>
<reference evidence="3 4" key="1">
    <citation type="submission" date="2021-09" db="EMBL/GenBank/DDBJ databases">
        <title>Genomic insights and catalytic innovation underlie evolution of tropane alkaloids biosynthesis.</title>
        <authorList>
            <person name="Wang Y.-J."/>
            <person name="Tian T."/>
            <person name="Huang J.-P."/>
            <person name="Huang S.-X."/>
        </authorList>
    </citation>
    <scope>NUCLEOTIDE SEQUENCE [LARGE SCALE GENOMIC DNA]</scope>
    <source>
        <strain evidence="3">KIB-2018</strain>
        <tissue evidence="3">Leaf</tissue>
    </source>
</reference>
<feature type="compositionally biased region" description="Low complexity" evidence="2">
    <location>
        <begin position="56"/>
        <end position="66"/>
    </location>
</feature>
<sequence>MERKGKGAEREEKRKEEMLEGKIKLKVGMILVGKRRGPSTPSHGWRLQFPSPIYDNPTSTNNNTNTGKPVQEFASAETTLSARKLCANLWEFQPHLHSSEPKMSNNFERARRRHHKDKKSVPYDQDFILGHSQPASTSTLRREVVTSLTDHRHSIEKHSRALKPLSPSYGSSMEVELYKPIVTPSSSLDLNGRMGESNFSLKTSTELLKVLNRIWSLEEQQLSNISLLKALKMELDRSQSQVKQLRKEKQKSRQEMEDLIRQVAEEKAYRKNKGQDHIKAAIQSVEEELEDEKKLRKHSENLHRKLAREFSELKFSFSDALKELEIERKARFLLENLCDEFAKGVKEYEQEVRLLCHKHEVEPEGRGKPDRLILHISEAWLDERMQLKLVGNQNDLTGKITIVDKLSLDIKTFLEAKHSANFEAISAPQDASDEVESPESDSSCFRLNNGVGIKLNAGSSEKQTTGTREKGKVCDKTRRYNSEQSELRGLNQAGNAGTSDTAQKSLNDRKSKRVGNLRFNSNNVHDVRNHSLSSEGEGDKIHPEGALQEDACVKPVFPGHASPVQQWKSKLASPEFEKTESSLKFPKGLKENTLKAKLLEARMDGQKSRLRALH</sequence>
<gene>
    <name evidence="3" type="ORF">K2173_025404</name>
</gene>
<keyword evidence="1" id="KW-0175">Coiled coil</keyword>
<dbReference type="PANTHER" id="PTHR31071:SF9">
    <property type="entry name" value="INTRACELLULAR PROTEIN TRANSPORT PROTEIN USO1-RELATED"/>
    <property type="match status" value="1"/>
</dbReference>
<dbReference type="EMBL" id="JAIWQS010000008">
    <property type="protein sequence ID" value="KAJ8900627.1"/>
    <property type="molecule type" value="Genomic_DNA"/>
</dbReference>
<feature type="compositionally biased region" description="Polar residues" evidence="2">
    <location>
        <begin position="457"/>
        <end position="466"/>
    </location>
</feature>
<feature type="coiled-coil region" evidence="1">
    <location>
        <begin position="228"/>
        <end position="302"/>
    </location>
</feature>